<evidence type="ECO:0000256" key="17">
    <source>
        <dbReference type="ARBA" id="ARBA00046271"/>
    </source>
</evidence>
<dbReference type="FunFam" id="3.40.50.12780:FF:000019">
    <property type="entry name" value="Long-chain fatty acid transporter"/>
    <property type="match status" value="1"/>
</dbReference>
<dbReference type="GO" id="GO:0005886">
    <property type="term" value="C:plasma membrane"/>
    <property type="evidence" value="ECO:0007669"/>
    <property type="project" value="UniProtKB-SubCell"/>
</dbReference>
<dbReference type="Pfam" id="PF00501">
    <property type="entry name" value="AMP-binding"/>
    <property type="match status" value="1"/>
</dbReference>
<dbReference type="Gene3D" id="3.30.300.30">
    <property type="match status" value="1"/>
</dbReference>
<evidence type="ECO:0000256" key="9">
    <source>
        <dbReference type="ARBA" id="ARBA00022840"/>
    </source>
</evidence>
<evidence type="ECO:0000256" key="8">
    <source>
        <dbReference type="ARBA" id="ARBA00022832"/>
    </source>
</evidence>
<dbReference type="FunFam" id="3.30.300.30:FF:000002">
    <property type="entry name" value="Long-chain fatty acid transport protein 1"/>
    <property type="match status" value="1"/>
</dbReference>
<organism evidence="23 24">
    <name type="scientific">Larinioides sclopetarius</name>
    <dbReference type="NCBI Taxonomy" id="280406"/>
    <lineage>
        <taxon>Eukaryota</taxon>
        <taxon>Metazoa</taxon>
        <taxon>Ecdysozoa</taxon>
        <taxon>Arthropoda</taxon>
        <taxon>Chelicerata</taxon>
        <taxon>Arachnida</taxon>
        <taxon>Araneae</taxon>
        <taxon>Araneomorphae</taxon>
        <taxon>Entelegynae</taxon>
        <taxon>Araneoidea</taxon>
        <taxon>Araneidae</taxon>
        <taxon>Larinioides</taxon>
    </lineage>
</organism>
<reference evidence="23 24" key="1">
    <citation type="submission" date="2024-04" db="EMBL/GenBank/DDBJ databases">
        <authorList>
            <person name="Rising A."/>
            <person name="Reimegard J."/>
            <person name="Sonavane S."/>
            <person name="Akerstrom W."/>
            <person name="Nylinder S."/>
            <person name="Hedman E."/>
            <person name="Kallberg Y."/>
        </authorList>
    </citation>
    <scope>NUCLEOTIDE SEQUENCE [LARGE SCALE GENOMIC DNA]</scope>
</reference>
<keyword evidence="24" id="KW-1185">Reference proteome</keyword>
<dbReference type="NCBIfam" id="NF006134">
    <property type="entry name" value="PRK08279.1"/>
    <property type="match status" value="1"/>
</dbReference>
<evidence type="ECO:0000256" key="5">
    <source>
        <dbReference type="ARBA" id="ARBA00022598"/>
    </source>
</evidence>
<evidence type="ECO:0000313" key="24">
    <source>
        <dbReference type="Proteomes" id="UP001497382"/>
    </source>
</evidence>
<dbReference type="GO" id="GO:0005778">
    <property type="term" value="C:peroxisomal membrane"/>
    <property type="evidence" value="ECO:0007669"/>
    <property type="project" value="UniProtKB-SubCell"/>
</dbReference>
<keyword evidence="4" id="KW-1003">Cell membrane</keyword>
<evidence type="ECO:0000256" key="19">
    <source>
        <dbReference type="ARBA" id="ARBA00060276"/>
    </source>
</evidence>
<comment type="caution">
    <text evidence="23">The sequence shown here is derived from an EMBL/GenBank/DDBJ whole genome shotgun (WGS) entry which is preliminary data.</text>
</comment>
<comment type="catalytic activity">
    <reaction evidence="18">
        <text>tetracosanoate + ATP + CoA = tetracosanoyl-CoA + AMP + diphosphate</text>
        <dbReference type="Rhea" id="RHEA:33639"/>
        <dbReference type="ChEBI" id="CHEBI:30616"/>
        <dbReference type="ChEBI" id="CHEBI:31014"/>
        <dbReference type="ChEBI" id="CHEBI:33019"/>
        <dbReference type="ChEBI" id="CHEBI:57287"/>
        <dbReference type="ChEBI" id="CHEBI:65052"/>
        <dbReference type="ChEBI" id="CHEBI:456215"/>
    </reaction>
    <physiologicalReaction direction="left-to-right" evidence="18">
        <dbReference type="Rhea" id="RHEA:33640"/>
    </physiologicalReaction>
</comment>
<evidence type="ECO:0000256" key="13">
    <source>
        <dbReference type="ARBA" id="ARBA00023140"/>
    </source>
</evidence>
<keyword evidence="12" id="KW-0472">Membrane</keyword>
<dbReference type="GO" id="GO:0005324">
    <property type="term" value="F:long-chain fatty acid transmembrane transporter activity"/>
    <property type="evidence" value="ECO:0007669"/>
    <property type="project" value="TreeGrafter"/>
</dbReference>
<dbReference type="InterPro" id="IPR045851">
    <property type="entry name" value="AMP-bd_C_sf"/>
</dbReference>
<comment type="similarity">
    <text evidence="2">Belongs to the ATP-dependent AMP-binding enzyme family.</text>
</comment>
<keyword evidence="10" id="KW-1133">Transmembrane helix</keyword>
<dbReference type="EC" id="6.2.1.3" evidence="14"/>
<protein>
    <recommendedName>
        <fullName evidence="20">Very long-chain fatty acid transport protein</fullName>
        <ecNumber evidence="14">6.2.1.3</ecNumber>
    </recommendedName>
    <alternativeName>
        <fullName evidence="16">Long-chain-fatty-acid--CoA ligase</fullName>
    </alternativeName>
    <alternativeName>
        <fullName evidence="21">Very-long-chain acyl-CoA synthetase</fullName>
    </alternativeName>
</protein>
<dbReference type="Proteomes" id="UP001497382">
    <property type="component" value="Unassembled WGS sequence"/>
</dbReference>
<sequence length="635" mass="71929">MFDSIFARCDAVCYDLFSLYRNAKPKNYLSYIGTRLTVISKSTSKEVSCSKMQEYVVNPPRNLGAPKKLWQPPKVRFENQYGERESRCKDEKVDELSNKIANYFASCGYSKGDEVALLLDNCPEYACIWLGLAKIGVVTALINTNLKRDSLGHSINCLDVKAIIFGRNFSETIKDAKSFFNNRESMEFFCFTEKGTSSDEVVSFPAKSLNTLLEEASTSPIDPQKYKIGFNDKMIYIYTSGTTGLPKAAIIRHKRFLWIGVAARFTSQLTGSEVVYNPLPMYHTAGGLLFVSMVLVFGGSMIIRKKFSASNYWKEAAKYKATVGQYIGEICRYLLNQPFRDEERQHCIKLMFGNGLRPHIWKEFQERFRIKHIIELYGATEGNANIVNMFGKQGAVGFLTRIFGKLYPVSLVKVDPETREILRNEKGFCIRCKPGEPGEMIGKIISNPVNSFDGYANQNETKKKIIRDCFEKGDMAFLSGDILVMDEEGYLYFVDRAGDSFRWRGENVSSGEVENIVSTALGHASCVVYGVEVPNVEGKAGMAAIQADPKSVDFSELYQNMNKRLPSYAIPLFLRISKQMEETGTYKLKKVTYQKEGFNPEEIHDLLFFLDAKQKTYVPITKELYSDIVTGKIRL</sequence>
<dbReference type="SUPFAM" id="SSF56801">
    <property type="entry name" value="Acetyl-CoA synthetase-like"/>
    <property type="match status" value="1"/>
</dbReference>
<keyword evidence="3" id="KW-0813">Transport</keyword>
<comment type="catalytic activity">
    <reaction evidence="15">
        <text>a very long-chain fatty acid + ATP + CoA = a very long-chain fatty acyl-CoA + AMP + diphosphate</text>
        <dbReference type="Rhea" id="RHEA:54536"/>
        <dbReference type="ChEBI" id="CHEBI:30616"/>
        <dbReference type="ChEBI" id="CHEBI:33019"/>
        <dbReference type="ChEBI" id="CHEBI:57287"/>
        <dbReference type="ChEBI" id="CHEBI:58950"/>
        <dbReference type="ChEBI" id="CHEBI:138261"/>
        <dbReference type="ChEBI" id="CHEBI:456215"/>
    </reaction>
    <physiologicalReaction direction="left-to-right" evidence="15">
        <dbReference type="Rhea" id="RHEA:54537"/>
    </physiologicalReaction>
</comment>
<dbReference type="PANTHER" id="PTHR43107:SF15">
    <property type="entry name" value="FATTY ACID TRANSPORT PROTEIN 3, ISOFORM A"/>
    <property type="match status" value="1"/>
</dbReference>
<evidence type="ECO:0000256" key="21">
    <source>
        <dbReference type="ARBA" id="ARBA00078285"/>
    </source>
</evidence>
<evidence type="ECO:0000256" key="10">
    <source>
        <dbReference type="ARBA" id="ARBA00022989"/>
    </source>
</evidence>
<evidence type="ECO:0000256" key="16">
    <source>
        <dbReference type="ARBA" id="ARBA00041297"/>
    </source>
</evidence>
<dbReference type="GO" id="GO:0005524">
    <property type="term" value="F:ATP binding"/>
    <property type="evidence" value="ECO:0007669"/>
    <property type="project" value="UniProtKB-KW"/>
</dbReference>
<dbReference type="AlphaFoldDB" id="A0AAV2ANG6"/>
<evidence type="ECO:0000256" key="14">
    <source>
        <dbReference type="ARBA" id="ARBA00026121"/>
    </source>
</evidence>
<dbReference type="EMBL" id="CAXIEN010000192">
    <property type="protein sequence ID" value="CAL1285538.1"/>
    <property type="molecule type" value="Genomic_DNA"/>
</dbReference>
<dbReference type="InterPro" id="IPR000873">
    <property type="entry name" value="AMP-dep_synth/lig_dom"/>
</dbReference>
<evidence type="ECO:0000256" key="11">
    <source>
        <dbReference type="ARBA" id="ARBA00023055"/>
    </source>
</evidence>
<evidence type="ECO:0000313" key="23">
    <source>
        <dbReference type="EMBL" id="CAL1285538.1"/>
    </source>
</evidence>
<dbReference type="PANTHER" id="PTHR43107">
    <property type="entry name" value="LONG-CHAIN FATTY ACID TRANSPORT PROTEIN"/>
    <property type="match status" value="1"/>
</dbReference>
<comment type="subcellular location">
    <subcellularLocation>
        <location evidence="1">Cell membrane</location>
        <topology evidence="1">Multi-pass membrane protein</topology>
    </subcellularLocation>
    <subcellularLocation>
        <location evidence="17">Peroxisome membrane</location>
    </subcellularLocation>
</comment>
<keyword evidence="11" id="KW-0445">Lipid transport</keyword>
<evidence type="ECO:0000256" key="12">
    <source>
        <dbReference type="ARBA" id="ARBA00023136"/>
    </source>
</evidence>
<evidence type="ECO:0000256" key="4">
    <source>
        <dbReference type="ARBA" id="ARBA00022475"/>
    </source>
</evidence>
<dbReference type="InterPro" id="IPR020845">
    <property type="entry name" value="AMP-binding_CS"/>
</dbReference>
<accession>A0AAV2ANG6</accession>
<evidence type="ECO:0000259" key="22">
    <source>
        <dbReference type="Pfam" id="PF00501"/>
    </source>
</evidence>
<dbReference type="GO" id="GO:0005789">
    <property type="term" value="C:endoplasmic reticulum membrane"/>
    <property type="evidence" value="ECO:0007669"/>
    <property type="project" value="TreeGrafter"/>
</dbReference>
<keyword evidence="13" id="KW-0576">Peroxisome</keyword>
<comment type="function">
    <text evidence="19">Acyl-CoA synthetase required for both the import of long chain fatty acids (LCFAs) (C14-C18) and the activation very long chain fatty acids (VLCFAs) (C20-C26) by esterification of the fatty acids into metabolically active CoA-thioesters for subsequent degradation or incorporation into phospholipids. The transport and fatty acyl-CoA synthetase activities are genetically separable and are thus independent activities. Esterifies VLCFAs in the peroxisome matrix. The VLCFAs are actively transported into peroxisomes by a PXA1-PXA2 heterodimeric transporter in the peroxisomal membrane.</text>
</comment>
<keyword evidence="5" id="KW-0436">Ligase</keyword>
<keyword evidence="7" id="KW-0547">Nucleotide-binding</keyword>
<evidence type="ECO:0000256" key="1">
    <source>
        <dbReference type="ARBA" id="ARBA00004651"/>
    </source>
</evidence>
<dbReference type="PROSITE" id="PS00455">
    <property type="entry name" value="AMP_BINDING"/>
    <property type="match status" value="1"/>
</dbReference>
<proteinExistence type="inferred from homology"/>
<evidence type="ECO:0000256" key="6">
    <source>
        <dbReference type="ARBA" id="ARBA00022692"/>
    </source>
</evidence>
<keyword evidence="8" id="KW-0443">Lipid metabolism</keyword>
<evidence type="ECO:0000256" key="2">
    <source>
        <dbReference type="ARBA" id="ARBA00006432"/>
    </source>
</evidence>
<feature type="domain" description="AMP-dependent synthetase/ligase" evidence="22">
    <location>
        <begin position="93"/>
        <end position="440"/>
    </location>
</feature>
<keyword evidence="9" id="KW-0067">ATP-binding</keyword>
<evidence type="ECO:0000256" key="15">
    <source>
        <dbReference type="ARBA" id="ARBA00036527"/>
    </source>
</evidence>
<dbReference type="Gene3D" id="3.40.50.12780">
    <property type="entry name" value="N-terminal domain of ligase-like"/>
    <property type="match status" value="1"/>
</dbReference>
<evidence type="ECO:0000256" key="3">
    <source>
        <dbReference type="ARBA" id="ARBA00022448"/>
    </source>
</evidence>
<evidence type="ECO:0000256" key="18">
    <source>
        <dbReference type="ARBA" id="ARBA00048666"/>
    </source>
</evidence>
<keyword evidence="8" id="KW-0276">Fatty acid metabolism</keyword>
<gene>
    <name evidence="23" type="ORF">LARSCL_LOCUS13767</name>
</gene>
<evidence type="ECO:0000256" key="20">
    <source>
        <dbReference type="ARBA" id="ARBA00068795"/>
    </source>
</evidence>
<dbReference type="GO" id="GO:0044539">
    <property type="term" value="P:long-chain fatty acid import into cell"/>
    <property type="evidence" value="ECO:0007669"/>
    <property type="project" value="TreeGrafter"/>
</dbReference>
<keyword evidence="6" id="KW-0812">Transmembrane</keyword>
<dbReference type="GO" id="GO:0004467">
    <property type="term" value="F:long-chain fatty acid-CoA ligase activity"/>
    <property type="evidence" value="ECO:0007669"/>
    <property type="project" value="UniProtKB-EC"/>
</dbReference>
<evidence type="ECO:0000256" key="7">
    <source>
        <dbReference type="ARBA" id="ARBA00022741"/>
    </source>
</evidence>
<name>A0AAV2ANG6_9ARAC</name>
<dbReference type="InterPro" id="IPR042099">
    <property type="entry name" value="ANL_N_sf"/>
</dbReference>